<dbReference type="PANTHER" id="PTHR48090">
    <property type="entry name" value="UNDECAPRENYL-PHOSPHATE 4-DEOXY-4-FORMAMIDO-L-ARABINOSE TRANSFERASE-RELATED"/>
    <property type="match status" value="1"/>
</dbReference>
<keyword evidence="1" id="KW-1133">Transmembrane helix</keyword>
<feature type="transmembrane region" description="Helical" evidence="1">
    <location>
        <begin position="400"/>
        <end position="420"/>
    </location>
</feature>
<protein>
    <submittedName>
        <fullName evidence="3">Glycosyltransferase family 2 protein</fullName>
    </submittedName>
</protein>
<feature type="domain" description="Glycosyltransferase 2-like" evidence="2">
    <location>
        <begin position="141"/>
        <end position="296"/>
    </location>
</feature>
<keyword evidence="1" id="KW-0472">Membrane</keyword>
<dbReference type="PANTHER" id="PTHR48090:SF7">
    <property type="entry name" value="RFBJ PROTEIN"/>
    <property type="match status" value="1"/>
</dbReference>
<dbReference type="InterPro" id="IPR001173">
    <property type="entry name" value="Glyco_trans_2-like"/>
</dbReference>
<evidence type="ECO:0000256" key="1">
    <source>
        <dbReference type="SAM" id="Phobius"/>
    </source>
</evidence>
<dbReference type="Gene3D" id="3.90.550.10">
    <property type="entry name" value="Spore Coat Polysaccharide Biosynthesis Protein SpsA, Chain A"/>
    <property type="match status" value="1"/>
</dbReference>
<feature type="transmembrane region" description="Helical" evidence="1">
    <location>
        <begin position="363"/>
        <end position="388"/>
    </location>
</feature>
<keyword evidence="1" id="KW-0812">Transmembrane</keyword>
<dbReference type="InterPro" id="IPR029044">
    <property type="entry name" value="Nucleotide-diphossugar_trans"/>
</dbReference>
<accession>A0ABT2QKJ2</accession>
<reference evidence="3 4" key="1">
    <citation type="submission" date="2022-09" db="EMBL/GenBank/DDBJ databases">
        <title>Enrichment on poylsaccharides allowed isolation of novel metabolic and taxonomic groups of Haloarchaea.</title>
        <authorList>
            <person name="Sorokin D.Y."/>
            <person name="Elcheninov A.G."/>
            <person name="Khizhniak T.V."/>
            <person name="Kolganova T.V."/>
            <person name="Kublanov I.V."/>
        </authorList>
    </citation>
    <scope>NUCLEOTIDE SEQUENCE [LARGE SCALE GENOMIC DNA]</scope>
    <source>
        <strain evidence="3 4">AArc-m2/3/4</strain>
    </source>
</reference>
<name>A0ABT2QKJ2_9EURY</name>
<dbReference type="Proteomes" id="UP001320972">
    <property type="component" value="Unassembled WGS sequence"/>
</dbReference>
<proteinExistence type="predicted"/>
<evidence type="ECO:0000259" key="2">
    <source>
        <dbReference type="Pfam" id="PF00535"/>
    </source>
</evidence>
<keyword evidence="4" id="KW-1185">Reference proteome</keyword>
<evidence type="ECO:0000313" key="3">
    <source>
        <dbReference type="EMBL" id="MCU4975376.1"/>
    </source>
</evidence>
<dbReference type="RefSeq" id="WP_338009114.1">
    <property type="nucleotide sequence ID" value="NZ_JAOPKB010000018.1"/>
</dbReference>
<organism evidence="3 4">
    <name type="scientific">Natronoglomus mannanivorans</name>
    <dbReference type="NCBI Taxonomy" id="2979990"/>
    <lineage>
        <taxon>Archaea</taxon>
        <taxon>Methanobacteriati</taxon>
        <taxon>Methanobacteriota</taxon>
        <taxon>Stenosarchaea group</taxon>
        <taxon>Halobacteria</taxon>
        <taxon>Halobacteriales</taxon>
        <taxon>Natrialbaceae</taxon>
        <taxon>Natronoglomus</taxon>
    </lineage>
</organism>
<dbReference type="SUPFAM" id="SSF53448">
    <property type="entry name" value="Nucleotide-diphospho-sugar transferases"/>
    <property type="match status" value="1"/>
</dbReference>
<dbReference type="InterPro" id="IPR050256">
    <property type="entry name" value="Glycosyltransferase_2"/>
</dbReference>
<sequence>MSQGSTDQLERDAVKKAQSPHFGIGIIATGEHNEALFRTVLRATRADFTTLVVPDGLDTEAKQLVRQLGGTVVETIERQGEENPRQLLVDAAESRSLDGIALCEAGDEIDFEACQDALVSPSTYAITAPTQPNESSTERLVGIPAYNESVGIGSTILAAQQVADEVVVIDDGSSDNTVAIARETEATVLEHEENKGKGYALQTFLTYARTTEYETFVILDGDGQHLPTEIPAVAEPVEEEEADLVVGSRYLEDSPTETPFHRRFGQQVLDVLTLGSSGRKLSDTQSGFRAFSPTAVDRLSIRTDGMGVESEMIGNAIENDLEIEEVPIDVRYEGIDGQTFNPLRHGLSVATFILKMIRDRHPLMFFGLPGIMFTVAGIALGVDAVLLYNSQGAFAAGQTLVSIFLTIIGVLGVFCGLVLNRMSNMISELKEVR</sequence>
<dbReference type="CDD" id="cd04179">
    <property type="entry name" value="DPM_DPG-synthase_like"/>
    <property type="match status" value="1"/>
</dbReference>
<dbReference type="Pfam" id="PF00535">
    <property type="entry name" value="Glycos_transf_2"/>
    <property type="match status" value="1"/>
</dbReference>
<dbReference type="EMBL" id="JAOPKB010000018">
    <property type="protein sequence ID" value="MCU4975376.1"/>
    <property type="molecule type" value="Genomic_DNA"/>
</dbReference>
<comment type="caution">
    <text evidence="3">The sequence shown here is derived from an EMBL/GenBank/DDBJ whole genome shotgun (WGS) entry which is preliminary data.</text>
</comment>
<evidence type="ECO:0000313" key="4">
    <source>
        <dbReference type="Proteomes" id="UP001320972"/>
    </source>
</evidence>
<gene>
    <name evidence="3" type="ORF">OB955_21990</name>
</gene>